<name>A0A554A220_9BACI</name>
<dbReference type="InterPro" id="IPR016181">
    <property type="entry name" value="Acyl_CoA_acyltransferase"/>
</dbReference>
<dbReference type="CDD" id="cd04301">
    <property type="entry name" value="NAT_SF"/>
    <property type="match status" value="1"/>
</dbReference>
<gene>
    <name evidence="2" type="ORF">FN960_04270</name>
</gene>
<evidence type="ECO:0000313" key="2">
    <source>
        <dbReference type="EMBL" id="TSB47738.1"/>
    </source>
</evidence>
<dbReference type="EMBL" id="VLXZ01000002">
    <property type="protein sequence ID" value="TSB47738.1"/>
    <property type="molecule type" value="Genomic_DNA"/>
</dbReference>
<dbReference type="GO" id="GO:0016747">
    <property type="term" value="F:acyltransferase activity, transferring groups other than amino-acyl groups"/>
    <property type="evidence" value="ECO:0007669"/>
    <property type="project" value="InterPro"/>
</dbReference>
<dbReference type="SUPFAM" id="SSF55729">
    <property type="entry name" value="Acyl-CoA N-acyltransferases (Nat)"/>
    <property type="match status" value="1"/>
</dbReference>
<protein>
    <submittedName>
        <fullName evidence="2">GNAT family N-acetyltransferase</fullName>
    </submittedName>
</protein>
<feature type="domain" description="N-acetyltransferase" evidence="1">
    <location>
        <begin position="4"/>
        <end position="151"/>
    </location>
</feature>
<comment type="caution">
    <text evidence="2">The sequence shown here is derived from an EMBL/GenBank/DDBJ whole genome shotgun (WGS) entry which is preliminary data.</text>
</comment>
<accession>A0A554A220</accession>
<reference evidence="2 3" key="1">
    <citation type="submission" date="2019-07" db="EMBL/GenBank/DDBJ databases">
        <authorList>
            <person name="Park Y.J."/>
            <person name="Jeong S.E."/>
            <person name="Jung H.S."/>
        </authorList>
    </citation>
    <scope>NUCLEOTIDE SEQUENCE [LARGE SCALE GENOMIC DNA]</scope>
    <source>
        <strain evidence="3">P16(2019)</strain>
    </source>
</reference>
<evidence type="ECO:0000259" key="1">
    <source>
        <dbReference type="PROSITE" id="PS51186"/>
    </source>
</evidence>
<dbReference type="Pfam" id="PF00583">
    <property type="entry name" value="Acetyltransf_1"/>
    <property type="match status" value="1"/>
</dbReference>
<organism evidence="2 3">
    <name type="scientific">Alkalicoccobacillus porphyridii</name>
    <dbReference type="NCBI Taxonomy" id="2597270"/>
    <lineage>
        <taxon>Bacteria</taxon>
        <taxon>Bacillati</taxon>
        <taxon>Bacillota</taxon>
        <taxon>Bacilli</taxon>
        <taxon>Bacillales</taxon>
        <taxon>Bacillaceae</taxon>
        <taxon>Alkalicoccobacillus</taxon>
    </lineage>
</organism>
<evidence type="ECO:0000313" key="3">
    <source>
        <dbReference type="Proteomes" id="UP000318521"/>
    </source>
</evidence>
<proteinExistence type="predicted"/>
<dbReference type="RefSeq" id="WP_143847248.1">
    <property type="nucleotide sequence ID" value="NZ_VLXZ01000002.1"/>
</dbReference>
<dbReference type="PROSITE" id="PS51186">
    <property type="entry name" value="GNAT"/>
    <property type="match status" value="1"/>
</dbReference>
<dbReference type="AlphaFoldDB" id="A0A554A220"/>
<dbReference type="InterPro" id="IPR000182">
    <property type="entry name" value="GNAT_dom"/>
</dbReference>
<sequence>MPYTTLSHIPSKDRKHYIPYLLMADEAEMIPAYLTKGELYAILSSEEEIIGVALFIAIDHETVELKNFALIPEVRGKGIGKDVVTSFFIRFKDKNFKKMIVGTANCSIENIAFYQKAGFRMERVEKGFFLKYPEPIFENGIQAMDMIVFEREL</sequence>
<dbReference type="OrthoDB" id="162775at2"/>
<keyword evidence="2" id="KW-0808">Transferase</keyword>
<dbReference type="Gene3D" id="3.40.630.30">
    <property type="match status" value="1"/>
</dbReference>
<keyword evidence="3" id="KW-1185">Reference proteome</keyword>
<dbReference type="Proteomes" id="UP000318521">
    <property type="component" value="Unassembled WGS sequence"/>
</dbReference>